<keyword evidence="3" id="KW-1185">Reference proteome</keyword>
<gene>
    <name evidence="2" type="ORF">WJX73_000159</name>
</gene>
<organism evidence="2 3">
    <name type="scientific">Symbiochloris irregularis</name>
    <dbReference type="NCBI Taxonomy" id="706552"/>
    <lineage>
        <taxon>Eukaryota</taxon>
        <taxon>Viridiplantae</taxon>
        <taxon>Chlorophyta</taxon>
        <taxon>core chlorophytes</taxon>
        <taxon>Trebouxiophyceae</taxon>
        <taxon>Trebouxiales</taxon>
        <taxon>Trebouxiaceae</taxon>
        <taxon>Symbiochloris</taxon>
    </lineage>
</organism>
<name>A0AAW1NX78_9CHLO</name>
<feature type="region of interest" description="Disordered" evidence="1">
    <location>
        <begin position="212"/>
        <end position="238"/>
    </location>
</feature>
<evidence type="ECO:0000313" key="3">
    <source>
        <dbReference type="Proteomes" id="UP001465755"/>
    </source>
</evidence>
<accession>A0AAW1NX78</accession>
<feature type="compositionally biased region" description="Low complexity" evidence="1">
    <location>
        <begin position="23"/>
        <end position="42"/>
    </location>
</feature>
<feature type="region of interest" description="Disordered" evidence="1">
    <location>
        <begin position="151"/>
        <end position="171"/>
    </location>
</feature>
<comment type="caution">
    <text evidence="2">The sequence shown here is derived from an EMBL/GenBank/DDBJ whole genome shotgun (WGS) entry which is preliminary data.</text>
</comment>
<dbReference type="AlphaFoldDB" id="A0AAW1NX78"/>
<protein>
    <submittedName>
        <fullName evidence="2">Uncharacterized protein</fullName>
    </submittedName>
</protein>
<evidence type="ECO:0000256" key="1">
    <source>
        <dbReference type="SAM" id="MobiDB-lite"/>
    </source>
</evidence>
<proteinExistence type="predicted"/>
<dbReference type="Proteomes" id="UP001465755">
    <property type="component" value="Unassembled WGS sequence"/>
</dbReference>
<evidence type="ECO:0000313" key="2">
    <source>
        <dbReference type="EMBL" id="KAK9798153.1"/>
    </source>
</evidence>
<dbReference type="EMBL" id="JALJOQ010000101">
    <property type="protein sequence ID" value="KAK9798153.1"/>
    <property type="molecule type" value="Genomic_DNA"/>
</dbReference>
<reference evidence="2 3" key="1">
    <citation type="journal article" date="2024" name="Nat. Commun.">
        <title>Phylogenomics reveals the evolutionary origins of lichenization in chlorophyte algae.</title>
        <authorList>
            <person name="Puginier C."/>
            <person name="Libourel C."/>
            <person name="Otte J."/>
            <person name="Skaloud P."/>
            <person name="Haon M."/>
            <person name="Grisel S."/>
            <person name="Petersen M."/>
            <person name="Berrin J.G."/>
            <person name="Delaux P.M."/>
            <person name="Dal Grande F."/>
            <person name="Keller J."/>
        </authorList>
    </citation>
    <scope>NUCLEOTIDE SEQUENCE [LARGE SCALE GENOMIC DNA]</scope>
    <source>
        <strain evidence="2 3">SAG 2036</strain>
    </source>
</reference>
<sequence>MLFPSSDKDSAYRQGYLVEGLASCSSGPSSASDTSSLFSTSSGEPMGAFGSKPLAYDVLMHMRLIAAISICVNGRVEETHVRLLVVLIGLGKRVKMLHASSSIMGRDLMTELMDNLPDRLLLLFRSKLASRLRSDTGLSSITRMIKMVPSATVKKQRPGPKDREGHQGRVKGLQRSMSSLLDTQSSLGLGGMLDTSIDPSLDIMDSCDGIFQRRGSGMDKQPSYPLHQRARSHSITIA</sequence>
<feature type="region of interest" description="Disordered" evidence="1">
    <location>
        <begin position="23"/>
        <end position="45"/>
    </location>
</feature>